<accession>A0A9E7FNY1</accession>
<gene>
    <name evidence="1" type="ORF">MUK42_29737</name>
</gene>
<sequence length="98" mass="10911">MRAKVKICSCSQGAENCVSICIVCKAHCSFAYDFVARDVGSGYCSRCHVWNGNKDSVEEEANEEAQEETPKDEAEIKLESLVRTLEVSMNEDQMECGH</sequence>
<evidence type="ECO:0000313" key="1">
    <source>
        <dbReference type="EMBL" id="URD99365.1"/>
    </source>
</evidence>
<dbReference type="Proteomes" id="UP001055439">
    <property type="component" value="Chromosome 4"/>
</dbReference>
<organism evidence="1 2">
    <name type="scientific">Musa troglodytarum</name>
    <name type="common">fe'i banana</name>
    <dbReference type="NCBI Taxonomy" id="320322"/>
    <lineage>
        <taxon>Eukaryota</taxon>
        <taxon>Viridiplantae</taxon>
        <taxon>Streptophyta</taxon>
        <taxon>Embryophyta</taxon>
        <taxon>Tracheophyta</taxon>
        <taxon>Spermatophyta</taxon>
        <taxon>Magnoliopsida</taxon>
        <taxon>Liliopsida</taxon>
        <taxon>Zingiberales</taxon>
        <taxon>Musaceae</taxon>
        <taxon>Musa</taxon>
    </lineage>
</organism>
<proteinExistence type="predicted"/>
<dbReference type="EMBL" id="CP097506">
    <property type="protein sequence ID" value="URD99365.1"/>
    <property type="molecule type" value="Genomic_DNA"/>
</dbReference>
<evidence type="ECO:0000313" key="2">
    <source>
        <dbReference type="Proteomes" id="UP001055439"/>
    </source>
</evidence>
<keyword evidence="2" id="KW-1185">Reference proteome</keyword>
<name>A0A9E7FNY1_9LILI</name>
<protein>
    <submittedName>
        <fullName evidence="1">Uncharacterized protein</fullName>
    </submittedName>
</protein>
<reference evidence="1" key="1">
    <citation type="submission" date="2022-05" db="EMBL/GenBank/DDBJ databases">
        <title>The Musa troglodytarum L. genome provides insights into the mechanism of non-climacteric behaviour and enrichment of carotenoids.</title>
        <authorList>
            <person name="Wang J."/>
        </authorList>
    </citation>
    <scope>NUCLEOTIDE SEQUENCE</scope>
    <source>
        <tissue evidence="1">Leaf</tissue>
    </source>
</reference>
<dbReference type="AlphaFoldDB" id="A0A9E7FNY1"/>